<dbReference type="Gene3D" id="3.40.50.620">
    <property type="entry name" value="HUPs"/>
    <property type="match status" value="1"/>
</dbReference>
<evidence type="ECO:0000313" key="14">
    <source>
        <dbReference type="EMBL" id="KRQ92770.1"/>
    </source>
</evidence>
<dbReference type="GO" id="GO:0004592">
    <property type="term" value="F:pantoate-beta-alanine ligase activity"/>
    <property type="evidence" value="ECO:0007669"/>
    <property type="project" value="UniProtKB-UniRule"/>
</dbReference>
<dbReference type="GO" id="GO:0005524">
    <property type="term" value="F:ATP binding"/>
    <property type="evidence" value="ECO:0007669"/>
    <property type="project" value="UniProtKB-KW"/>
</dbReference>
<comment type="catalytic activity">
    <reaction evidence="11 13">
        <text>(R)-pantoate + beta-alanine + ATP = (R)-pantothenate + AMP + diphosphate + H(+)</text>
        <dbReference type="Rhea" id="RHEA:10912"/>
        <dbReference type="ChEBI" id="CHEBI:15378"/>
        <dbReference type="ChEBI" id="CHEBI:15980"/>
        <dbReference type="ChEBI" id="CHEBI:29032"/>
        <dbReference type="ChEBI" id="CHEBI:30616"/>
        <dbReference type="ChEBI" id="CHEBI:33019"/>
        <dbReference type="ChEBI" id="CHEBI:57966"/>
        <dbReference type="ChEBI" id="CHEBI:456215"/>
        <dbReference type="EC" id="6.3.2.1"/>
    </reaction>
</comment>
<dbReference type="STRING" id="280332.CQ12_26705"/>
<evidence type="ECO:0000256" key="9">
    <source>
        <dbReference type="ARBA" id="ARBA00022741"/>
    </source>
</evidence>
<feature type="binding site" evidence="13">
    <location>
        <position position="158"/>
    </location>
    <ligand>
        <name>(R)-pantoate</name>
        <dbReference type="ChEBI" id="CHEBI:15980"/>
    </ligand>
</feature>
<feature type="binding site" evidence="13">
    <location>
        <begin position="34"/>
        <end position="41"/>
    </location>
    <ligand>
        <name>ATP</name>
        <dbReference type="ChEBI" id="CHEBI:30616"/>
    </ligand>
</feature>
<comment type="similarity">
    <text evidence="3 13">Belongs to the pantothenate synthetase family.</text>
</comment>
<evidence type="ECO:0000256" key="4">
    <source>
        <dbReference type="ARBA" id="ARBA00012219"/>
    </source>
</evidence>
<dbReference type="AlphaFoldDB" id="A0A0R3KJ75"/>
<feature type="binding site" evidence="13">
    <location>
        <begin position="152"/>
        <end position="155"/>
    </location>
    <ligand>
        <name>ATP</name>
        <dbReference type="ChEBI" id="CHEBI:30616"/>
    </ligand>
</feature>
<sequence>MSRSPMVVRTVPALRRAVEALRARKAAVALVPTMGALHDGHVSLVRLARQRAQKVVVSIFVNPTQFAPSEDFGSYPRTWKADLAKLTAEKVDLIWNPDVKAMYPEGFATRIVPEGPATAGLEDRFRPHFFGGVATVVGKLFTQCRPDVAIFGEKDFQQLRVVTQMAVDLDLGVKVIGSRTVRERDGLAMSSRNVYLSAEERQTAPTLYRAMKESAKRLKAGEDFAAAMAAGRDLITAAGFALDYFEARHAATLAPIASVKEGPVRILVAAKLGTTRLIDNIGV</sequence>
<dbReference type="NCBIfam" id="TIGR00018">
    <property type="entry name" value="panC"/>
    <property type="match status" value="1"/>
</dbReference>
<accession>A0A0R3KJ75</accession>
<dbReference type="Proteomes" id="UP000050863">
    <property type="component" value="Unassembled WGS sequence"/>
</dbReference>
<gene>
    <name evidence="13" type="primary">panC</name>
    <name evidence="14" type="ORF">CQ12_26705</name>
</gene>
<evidence type="ECO:0000256" key="6">
    <source>
        <dbReference type="ARBA" id="ARBA00022490"/>
    </source>
</evidence>
<comment type="subcellular location">
    <subcellularLocation>
        <location evidence="1 13">Cytoplasm</location>
    </subcellularLocation>
</comment>
<feature type="binding site" evidence="13">
    <location>
        <position position="65"/>
    </location>
    <ligand>
        <name>(R)-pantoate</name>
        <dbReference type="ChEBI" id="CHEBI:15980"/>
    </ligand>
</feature>
<feature type="binding site" evidence="13">
    <location>
        <position position="65"/>
    </location>
    <ligand>
        <name>beta-alanine</name>
        <dbReference type="ChEBI" id="CHEBI:57966"/>
    </ligand>
</feature>
<dbReference type="CDD" id="cd00560">
    <property type="entry name" value="PanC"/>
    <property type="match status" value="1"/>
</dbReference>
<dbReference type="FunFam" id="3.30.1300.10:FF:000001">
    <property type="entry name" value="Pantothenate synthetase"/>
    <property type="match status" value="1"/>
</dbReference>
<dbReference type="InterPro" id="IPR042176">
    <property type="entry name" value="Pantoate_ligase_C"/>
</dbReference>
<keyword evidence="9 13" id="KW-0547">Nucleotide-binding</keyword>
<dbReference type="InterPro" id="IPR003721">
    <property type="entry name" value="Pantoate_ligase"/>
</dbReference>
<comment type="subunit">
    <text evidence="13">Homodimer.</text>
</comment>
<keyword evidence="7 13" id="KW-0436">Ligase</keyword>
<comment type="function">
    <text evidence="12 13">Catalyzes the condensation of pantoate with beta-alanine in an ATP-dependent reaction via a pantoyl-adenylate intermediate.</text>
</comment>
<dbReference type="Gene3D" id="3.30.1300.10">
    <property type="entry name" value="Pantoate-beta-alanine ligase, C-terminal domain"/>
    <property type="match status" value="1"/>
</dbReference>
<reference evidence="14 15" key="1">
    <citation type="submission" date="2014-03" db="EMBL/GenBank/DDBJ databases">
        <title>Bradyrhizobium valentinum sp. nov., isolated from effective nodules of Lupinus mariae-josephae, a lupine endemic of basic-lime soils in Eastern Spain.</title>
        <authorList>
            <person name="Duran D."/>
            <person name="Rey L."/>
            <person name="Navarro A."/>
            <person name="Busquets A."/>
            <person name="Imperial J."/>
            <person name="Ruiz-Argueso T."/>
        </authorList>
    </citation>
    <scope>NUCLEOTIDE SEQUENCE [LARGE SCALE GENOMIC DNA]</scope>
    <source>
        <strain evidence="14 15">PAC68</strain>
    </source>
</reference>
<evidence type="ECO:0000256" key="12">
    <source>
        <dbReference type="ARBA" id="ARBA00055042"/>
    </source>
</evidence>
<keyword evidence="8 13" id="KW-0566">Pantothenate biosynthesis</keyword>
<organism evidence="14 15">
    <name type="scientific">Bradyrhizobium jicamae</name>
    <dbReference type="NCBI Taxonomy" id="280332"/>
    <lineage>
        <taxon>Bacteria</taxon>
        <taxon>Pseudomonadati</taxon>
        <taxon>Pseudomonadota</taxon>
        <taxon>Alphaproteobacteria</taxon>
        <taxon>Hyphomicrobiales</taxon>
        <taxon>Nitrobacteraceae</taxon>
        <taxon>Bradyrhizobium</taxon>
    </lineage>
</organism>
<evidence type="ECO:0000256" key="5">
    <source>
        <dbReference type="ARBA" id="ARBA00014155"/>
    </source>
</evidence>
<evidence type="ECO:0000256" key="10">
    <source>
        <dbReference type="ARBA" id="ARBA00022840"/>
    </source>
</evidence>
<evidence type="ECO:0000256" key="11">
    <source>
        <dbReference type="ARBA" id="ARBA00048258"/>
    </source>
</evidence>
<feature type="binding site" evidence="13">
    <location>
        <position position="181"/>
    </location>
    <ligand>
        <name>ATP</name>
        <dbReference type="ChEBI" id="CHEBI:30616"/>
    </ligand>
</feature>
<feature type="binding site" evidence="13">
    <location>
        <begin position="189"/>
        <end position="192"/>
    </location>
    <ligand>
        <name>ATP</name>
        <dbReference type="ChEBI" id="CHEBI:30616"/>
    </ligand>
</feature>
<evidence type="ECO:0000256" key="2">
    <source>
        <dbReference type="ARBA" id="ARBA00004990"/>
    </source>
</evidence>
<dbReference type="EMBL" id="LLXZ01000234">
    <property type="protein sequence ID" value="KRQ92770.1"/>
    <property type="molecule type" value="Genomic_DNA"/>
</dbReference>
<evidence type="ECO:0000256" key="8">
    <source>
        <dbReference type="ARBA" id="ARBA00022655"/>
    </source>
</evidence>
<dbReference type="OrthoDB" id="9773087at2"/>
<dbReference type="GO" id="GO:0005829">
    <property type="term" value="C:cytosol"/>
    <property type="evidence" value="ECO:0007669"/>
    <property type="project" value="TreeGrafter"/>
</dbReference>
<dbReference type="FunFam" id="3.40.50.620:FF:000114">
    <property type="entry name" value="Pantothenate synthetase"/>
    <property type="match status" value="1"/>
</dbReference>
<proteinExistence type="inferred from homology"/>
<keyword evidence="10 13" id="KW-0067">ATP-binding</keyword>
<dbReference type="UniPathway" id="UPA00028">
    <property type="reaction ID" value="UER00005"/>
</dbReference>
<evidence type="ECO:0000256" key="3">
    <source>
        <dbReference type="ARBA" id="ARBA00009256"/>
    </source>
</evidence>
<dbReference type="SUPFAM" id="SSF52374">
    <property type="entry name" value="Nucleotidylyl transferase"/>
    <property type="match status" value="1"/>
</dbReference>
<keyword evidence="6 13" id="KW-0963">Cytoplasm</keyword>
<comment type="caution">
    <text evidence="14">The sequence shown here is derived from an EMBL/GenBank/DDBJ whole genome shotgun (WGS) entry which is preliminary data.</text>
</comment>
<feature type="active site" description="Proton donor" evidence="13">
    <location>
        <position position="41"/>
    </location>
</feature>
<dbReference type="HAMAP" id="MF_00158">
    <property type="entry name" value="PanC"/>
    <property type="match status" value="1"/>
</dbReference>
<keyword evidence="15" id="KW-1185">Reference proteome</keyword>
<comment type="pathway">
    <text evidence="2 13">Cofactor biosynthesis; (R)-pantothenate biosynthesis; (R)-pantothenate from (R)-pantoate and beta-alanine: step 1/1.</text>
</comment>
<evidence type="ECO:0000256" key="1">
    <source>
        <dbReference type="ARBA" id="ARBA00004496"/>
    </source>
</evidence>
<dbReference type="PANTHER" id="PTHR21299:SF1">
    <property type="entry name" value="PANTOATE--BETA-ALANINE LIGASE"/>
    <property type="match status" value="1"/>
</dbReference>
<dbReference type="RefSeq" id="WP_057840951.1">
    <property type="nucleotide sequence ID" value="NZ_LLXZ01000234.1"/>
</dbReference>
<dbReference type="PANTHER" id="PTHR21299">
    <property type="entry name" value="CYTIDYLATE KINASE/PANTOATE-BETA-ALANINE LIGASE"/>
    <property type="match status" value="1"/>
</dbReference>
<dbReference type="EC" id="6.3.2.1" evidence="4 13"/>
<dbReference type="InterPro" id="IPR014729">
    <property type="entry name" value="Rossmann-like_a/b/a_fold"/>
</dbReference>
<evidence type="ECO:0000256" key="7">
    <source>
        <dbReference type="ARBA" id="ARBA00022598"/>
    </source>
</evidence>
<dbReference type="GO" id="GO:0015940">
    <property type="term" value="P:pantothenate biosynthetic process"/>
    <property type="evidence" value="ECO:0007669"/>
    <property type="project" value="UniProtKB-UniRule"/>
</dbReference>
<dbReference type="Pfam" id="PF02569">
    <property type="entry name" value="Pantoate_ligase"/>
    <property type="match status" value="1"/>
</dbReference>
<evidence type="ECO:0000313" key="15">
    <source>
        <dbReference type="Proteomes" id="UP000050863"/>
    </source>
</evidence>
<name>A0A0R3KJ75_9BRAD</name>
<comment type="miscellaneous">
    <text evidence="13">The reaction proceeds by a bi uni uni bi ping pong mechanism.</text>
</comment>
<protein>
    <recommendedName>
        <fullName evidence="5 13">Pantothenate synthetase</fullName>
        <shortName evidence="13">PS</shortName>
        <ecNumber evidence="4 13">6.3.2.1</ecNumber>
    </recommendedName>
    <alternativeName>
        <fullName evidence="13">Pantoate--beta-alanine ligase</fullName>
    </alternativeName>
    <alternativeName>
        <fullName evidence="13">Pantoate-activating enzyme</fullName>
    </alternativeName>
</protein>
<evidence type="ECO:0000256" key="13">
    <source>
        <dbReference type="HAMAP-Rule" id="MF_00158"/>
    </source>
</evidence>